<name>A0A8H5Z3T0_9HYPO</name>
<keyword evidence="2" id="KW-1185">Reference proteome</keyword>
<evidence type="ECO:0000313" key="2">
    <source>
        <dbReference type="Proteomes" id="UP000544331"/>
    </source>
</evidence>
<organism evidence="1 2">
    <name type="scientific">Fusarium mundagurra</name>
    <dbReference type="NCBI Taxonomy" id="1567541"/>
    <lineage>
        <taxon>Eukaryota</taxon>
        <taxon>Fungi</taxon>
        <taxon>Dikarya</taxon>
        <taxon>Ascomycota</taxon>
        <taxon>Pezizomycotina</taxon>
        <taxon>Sordariomycetes</taxon>
        <taxon>Hypocreomycetidae</taxon>
        <taxon>Hypocreales</taxon>
        <taxon>Nectriaceae</taxon>
        <taxon>Fusarium</taxon>
        <taxon>Fusarium fujikuroi species complex</taxon>
    </lineage>
</organism>
<dbReference type="EMBL" id="JAAOAN010000060">
    <property type="protein sequence ID" value="KAF5723607.1"/>
    <property type="molecule type" value="Genomic_DNA"/>
</dbReference>
<dbReference type="AlphaFoldDB" id="A0A8H5Z3T0"/>
<protein>
    <submittedName>
        <fullName evidence="1">Uncharacterized protein</fullName>
    </submittedName>
</protein>
<reference evidence="1 2" key="1">
    <citation type="submission" date="2020-05" db="EMBL/GenBank/DDBJ databases">
        <title>Identification and distribution of gene clusters putatively required for synthesis of sphingolipid metabolism inhibitors in phylogenetically diverse species of the filamentous fungus Fusarium.</title>
        <authorList>
            <person name="Kim H.-S."/>
            <person name="Busman M."/>
            <person name="Brown D.W."/>
            <person name="Divon H."/>
            <person name="Uhlig S."/>
            <person name="Proctor R.H."/>
        </authorList>
    </citation>
    <scope>NUCLEOTIDE SEQUENCE [LARGE SCALE GENOMIC DNA]</scope>
    <source>
        <strain evidence="1 2">NRRL 66235</strain>
    </source>
</reference>
<gene>
    <name evidence="1" type="ORF">FMUND_1645</name>
</gene>
<accession>A0A8H5Z3T0</accession>
<sequence>MNVHQPRHRFMVSNRSLPSRIAEMLKEGFRRSDDVGDLTIVKSMELPYIMGKRYPSQDLYKNKFALK</sequence>
<evidence type="ECO:0000313" key="1">
    <source>
        <dbReference type="EMBL" id="KAF5723607.1"/>
    </source>
</evidence>
<dbReference type="Proteomes" id="UP000544331">
    <property type="component" value="Unassembled WGS sequence"/>
</dbReference>
<proteinExistence type="predicted"/>
<comment type="caution">
    <text evidence="1">The sequence shown here is derived from an EMBL/GenBank/DDBJ whole genome shotgun (WGS) entry which is preliminary data.</text>
</comment>